<dbReference type="InParanoid" id="A0A3Q7G2L6"/>
<evidence type="ECO:0000313" key="2">
    <source>
        <dbReference type="Proteomes" id="UP000004994"/>
    </source>
</evidence>
<dbReference type="Gramene" id="Solyc04g018130.1.1">
    <property type="protein sequence ID" value="Solyc04g018130.1.1.1"/>
    <property type="gene ID" value="Solyc04g018130.1"/>
</dbReference>
<reference evidence="1" key="2">
    <citation type="submission" date="2019-01" db="UniProtKB">
        <authorList>
            <consortium name="EnsemblPlants"/>
        </authorList>
    </citation>
    <scope>IDENTIFICATION</scope>
    <source>
        <strain evidence="1">cv. Heinz 1706</strain>
    </source>
</reference>
<evidence type="ECO:0000313" key="1">
    <source>
        <dbReference type="EnsemblPlants" id="Solyc04g018130.1.1.1"/>
    </source>
</evidence>
<sequence>MDSLSSRSLPQKMIISHGLQLFRDGTLSLTCPRLSRGMRTRCPMKSQIRLLILL</sequence>
<protein>
    <submittedName>
        <fullName evidence="1">Uncharacterized protein</fullName>
    </submittedName>
</protein>
<dbReference type="EnsemblPlants" id="Solyc04g018130.1.1">
    <property type="protein sequence ID" value="Solyc04g018130.1.1.1"/>
    <property type="gene ID" value="Solyc04g018130.1"/>
</dbReference>
<organism evidence="1">
    <name type="scientific">Solanum lycopersicum</name>
    <name type="common">Tomato</name>
    <name type="synonym">Lycopersicon esculentum</name>
    <dbReference type="NCBI Taxonomy" id="4081"/>
    <lineage>
        <taxon>Eukaryota</taxon>
        <taxon>Viridiplantae</taxon>
        <taxon>Streptophyta</taxon>
        <taxon>Embryophyta</taxon>
        <taxon>Tracheophyta</taxon>
        <taxon>Spermatophyta</taxon>
        <taxon>Magnoliopsida</taxon>
        <taxon>eudicotyledons</taxon>
        <taxon>Gunneridae</taxon>
        <taxon>Pentapetalae</taxon>
        <taxon>asterids</taxon>
        <taxon>lamiids</taxon>
        <taxon>Solanales</taxon>
        <taxon>Solanaceae</taxon>
        <taxon>Solanoideae</taxon>
        <taxon>Solaneae</taxon>
        <taxon>Solanum</taxon>
        <taxon>Solanum subgen. Lycopersicon</taxon>
    </lineage>
</organism>
<proteinExistence type="predicted"/>
<accession>A0A3Q7G2L6</accession>
<dbReference type="AlphaFoldDB" id="A0A3Q7G2L6"/>
<dbReference type="PaxDb" id="4081-Solyc04g018130.1.1"/>
<dbReference type="Proteomes" id="UP000004994">
    <property type="component" value="Chromosome 4"/>
</dbReference>
<keyword evidence="2" id="KW-1185">Reference proteome</keyword>
<name>A0A3Q7G2L6_SOLLC</name>
<reference evidence="1" key="1">
    <citation type="journal article" date="2012" name="Nature">
        <title>The tomato genome sequence provides insights into fleshy fruit evolution.</title>
        <authorList>
            <consortium name="Tomato Genome Consortium"/>
        </authorList>
    </citation>
    <scope>NUCLEOTIDE SEQUENCE [LARGE SCALE GENOMIC DNA]</scope>
    <source>
        <strain evidence="1">cv. Heinz 1706</strain>
    </source>
</reference>